<dbReference type="InterPro" id="IPR004839">
    <property type="entry name" value="Aminotransferase_I/II_large"/>
</dbReference>
<comment type="pathway">
    <text evidence="3">Sphingolipid metabolism.</text>
</comment>
<evidence type="ECO:0000256" key="5">
    <source>
        <dbReference type="ARBA" id="ARBA00013220"/>
    </source>
</evidence>
<keyword evidence="14" id="KW-1185">Reference proteome</keyword>
<dbReference type="GO" id="GO:0046513">
    <property type="term" value="P:ceramide biosynthetic process"/>
    <property type="evidence" value="ECO:0007669"/>
    <property type="project" value="TreeGrafter"/>
</dbReference>
<evidence type="ECO:0000256" key="6">
    <source>
        <dbReference type="ARBA" id="ARBA00022679"/>
    </source>
</evidence>
<dbReference type="Pfam" id="PF00155">
    <property type="entry name" value="Aminotran_1_2"/>
    <property type="match status" value="1"/>
</dbReference>
<keyword evidence="8" id="KW-0746">Sphingolipid metabolism</keyword>
<evidence type="ECO:0000256" key="8">
    <source>
        <dbReference type="ARBA" id="ARBA00022919"/>
    </source>
</evidence>
<dbReference type="Gene3D" id="3.40.640.10">
    <property type="entry name" value="Type I PLP-dependent aspartate aminotransferase-like (Major domain)"/>
    <property type="match status" value="1"/>
</dbReference>
<evidence type="ECO:0000256" key="2">
    <source>
        <dbReference type="ARBA" id="ARBA00004760"/>
    </source>
</evidence>
<dbReference type="Gene3D" id="3.90.1150.10">
    <property type="entry name" value="Aspartate Aminotransferase, domain 1"/>
    <property type="match status" value="1"/>
</dbReference>
<dbReference type="InterPro" id="IPR015421">
    <property type="entry name" value="PyrdxlP-dep_Trfase_major"/>
</dbReference>
<accession>A0A164YHI0</accession>
<feature type="region of interest" description="Disordered" evidence="11">
    <location>
        <begin position="444"/>
        <end position="465"/>
    </location>
</feature>
<proteinExistence type="inferred from homology"/>
<keyword evidence="10" id="KW-0012">Acyltransferase</keyword>
<evidence type="ECO:0000256" key="11">
    <source>
        <dbReference type="SAM" id="MobiDB-lite"/>
    </source>
</evidence>
<reference evidence="13 14" key="1">
    <citation type="journal article" date="2016" name="Mol. Biol. Evol.">
        <title>Comparative Genomics of Early-Diverging Mushroom-Forming Fungi Provides Insights into the Origins of Lignocellulose Decay Capabilities.</title>
        <authorList>
            <person name="Nagy L.G."/>
            <person name="Riley R."/>
            <person name="Tritt A."/>
            <person name="Adam C."/>
            <person name="Daum C."/>
            <person name="Floudas D."/>
            <person name="Sun H."/>
            <person name="Yadav J.S."/>
            <person name="Pangilinan J."/>
            <person name="Larsson K.H."/>
            <person name="Matsuura K."/>
            <person name="Barry K."/>
            <person name="Labutti K."/>
            <person name="Kuo R."/>
            <person name="Ohm R.A."/>
            <person name="Bhattacharya S.S."/>
            <person name="Shirouzu T."/>
            <person name="Yoshinaga Y."/>
            <person name="Martin F.M."/>
            <person name="Grigoriev I.V."/>
            <person name="Hibbett D.S."/>
        </authorList>
    </citation>
    <scope>NUCLEOTIDE SEQUENCE [LARGE SCALE GENOMIC DNA]</scope>
    <source>
        <strain evidence="13 14">HHB9708</strain>
    </source>
</reference>
<keyword evidence="6 13" id="KW-0808">Transferase</keyword>
<feature type="domain" description="Aminotransferase class I/classII large" evidence="12">
    <location>
        <begin position="131"/>
        <end position="527"/>
    </location>
</feature>
<dbReference type="GO" id="GO:0030170">
    <property type="term" value="F:pyridoxal phosphate binding"/>
    <property type="evidence" value="ECO:0007669"/>
    <property type="project" value="InterPro"/>
</dbReference>
<evidence type="ECO:0000256" key="10">
    <source>
        <dbReference type="ARBA" id="ARBA00023315"/>
    </source>
</evidence>
<evidence type="ECO:0000256" key="7">
    <source>
        <dbReference type="ARBA" id="ARBA00022898"/>
    </source>
</evidence>
<evidence type="ECO:0000313" key="13">
    <source>
        <dbReference type="EMBL" id="KZS96922.1"/>
    </source>
</evidence>
<protein>
    <recommendedName>
        <fullName evidence="5">serine C-palmitoyltransferase</fullName>
        <ecNumber evidence="5">2.3.1.50</ecNumber>
    </recommendedName>
</protein>
<evidence type="ECO:0000313" key="14">
    <source>
        <dbReference type="Proteomes" id="UP000076722"/>
    </source>
</evidence>
<evidence type="ECO:0000256" key="1">
    <source>
        <dbReference type="ARBA" id="ARBA00001933"/>
    </source>
</evidence>
<evidence type="ECO:0000259" key="12">
    <source>
        <dbReference type="Pfam" id="PF00155"/>
    </source>
</evidence>
<dbReference type="STRING" id="1314777.A0A164YHI0"/>
<dbReference type="GO" id="GO:0016020">
    <property type="term" value="C:membrane"/>
    <property type="evidence" value="ECO:0007669"/>
    <property type="project" value="GOC"/>
</dbReference>
<evidence type="ECO:0000256" key="3">
    <source>
        <dbReference type="ARBA" id="ARBA00004991"/>
    </source>
</evidence>
<dbReference type="SUPFAM" id="SSF53383">
    <property type="entry name" value="PLP-dependent transferases"/>
    <property type="match status" value="1"/>
</dbReference>
<dbReference type="OrthoDB" id="3168162at2759"/>
<name>A0A164YHI0_9AGAM</name>
<feature type="compositionally biased region" description="Low complexity" evidence="11">
    <location>
        <begin position="448"/>
        <end position="462"/>
    </location>
</feature>
<evidence type="ECO:0000256" key="9">
    <source>
        <dbReference type="ARBA" id="ARBA00023098"/>
    </source>
</evidence>
<dbReference type="InterPro" id="IPR050087">
    <property type="entry name" value="AON_synthase_class-II"/>
</dbReference>
<dbReference type="GO" id="GO:0005783">
    <property type="term" value="C:endoplasmic reticulum"/>
    <property type="evidence" value="ECO:0007669"/>
    <property type="project" value="TreeGrafter"/>
</dbReference>
<dbReference type="PANTHER" id="PTHR13693:SF2">
    <property type="entry name" value="SERINE PALMITOYLTRANSFERASE 1"/>
    <property type="match status" value="1"/>
</dbReference>
<gene>
    <name evidence="13" type="ORF">SISNIDRAFT_406744</name>
</gene>
<dbReference type="Proteomes" id="UP000076722">
    <property type="component" value="Unassembled WGS sequence"/>
</dbReference>
<dbReference type="InterPro" id="IPR015422">
    <property type="entry name" value="PyrdxlP-dep_Trfase_small"/>
</dbReference>
<dbReference type="InterPro" id="IPR015424">
    <property type="entry name" value="PyrdxlP-dep_Trfase"/>
</dbReference>
<keyword evidence="7" id="KW-0663">Pyridoxal phosphate</keyword>
<dbReference type="EMBL" id="KV419398">
    <property type="protein sequence ID" value="KZS96922.1"/>
    <property type="molecule type" value="Genomic_DNA"/>
</dbReference>
<comment type="pathway">
    <text evidence="2">Lipid metabolism; sphingolipid metabolism.</text>
</comment>
<dbReference type="GO" id="GO:0046512">
    <property type="term" value="P:sphingosine biosynthetic process"/>
    <property type="evidence" value="ECO:0007669"/>
    <property type="project" value="TreeGrafter"/>
</dbReference>
<organism evidence="13 14">
    <name type="scientific">Sistotremastrum niveocremeum HHB9708</name>
    <dbReference type="NCBI Taxonomy" id="1314777"/>
    <lineage>
        <taxon>Eukaryota</taxon>
        <taxon>Fungi</taxon>
        <taxon>Dikarya</taxon>
        <taxon>Basidiomycota</taxon>
        <taxon>Agaricomycotina</taxon>
        <taxon>Agaricomycetes</taxon>
        <taxon>Sistotremastrales</taxon>
        <taxon>Sistotremastraceae</taxon>
        <taxon>Sertulicium</taxon>
        <taxon>Sertulicium niveocremeum</taxon>
    </lineage>
</organism>
<dbReference type="PANTHER" id="PTHR13693">
    <property type="entry name" value="CLASS II AMINOTRANSFERASE/8-AMINO-7-OXONONANOATE SYNTHASE"/>
    <property type="match status" value="1"/>
</dbReference>
<comment type="similarity">
    <text evidence="4">Belongs to the class-II pyridoxal-phosphate-dependent aminotransferase family.</text>
</comment>
<dbReference type="GO" id="GO:0004758">
    <property type="term" value="F:serine C-palmitoyltransferase activity"/>
    <property type="evidence" value="ECO:0007669"/>
    <property type="project" value="TreeGrafter"/>
</dbReference>
<evidence type="ECO:0000256" key="4">
    <source>
        <dbReference type="ARBA" id="ARBA00008392"/>
    </source>
</evidence>
<dbReference type="EC" id="2.3.1.50" evidence="5"/>
<keyword evidence="9" id="KW-0443">Lipid metabolism</keyword>
<comment type="cofactor">
    <cofactor evidence="1">
        <name>pyridoxal 5'-phosphate</name>
        <dbReference type="ChEBI" id="CHEBI:597326"/>
    </cofactor>
</comment>
<dbReference type="AlphaFoldDB" id="A0A164YHI0"/>
<sequence>MSAPSSLDPLLTFLSYSLLKVQDIFFQLPGSAVIARYVRSSHQNDPGRTALELILVVFAVRTLLQSRTRTDRSASNFVKLTEKEIDELVEEWVPEPFTAPLTPAEVHELANLPVIQGASGPKPKLVNTGKTVLNLASYNFAGLAGNEQIKERAIETLRKYGLGSCGPPGFYGTIDVHMDLERDIAEFLGTESCIIYSQGFSTVASVIPAFCKRGDLIVADRGVNFAIHKGIDISRSNVRWFDHNDLKSLETVLESIEKERKKKGGKLTRRFIVTEGIFENDGQMLDLPKLIELKQKYKYRLILDESFSFGTVGRTGRGLTELYNVPATQIDMIVGSIANSLCSAGGFCAGSRVVVDHQRINGSSFVFSAAMPALMAVSASEGISLLTSQPSLLTTLHENIRAFRLILDATATVCPIQIPSHPASAIVHIQYRPNAPATLQVPTATSHKLSLSPSKQSNPSSLAPRDAQEFDIELEDKLLQDVVDEALSQGVLITRAKRLRGQEPAEPRPSIRIAITAALTKKEIEKAGSVVRSALVKVLGKRR</sequence>